<accession>A0A174DG48</accession>
<feature type="chain" id="PRO_5008019988" description="DUF5689 domain-containing protein" evidence="1">
    <location>
        <begin position="24"/>
        <end position="379"/>
    </location>
</feature>
<dbReference type="Proteomes" id="UP000095409">
    <property type="component" value="Unassembled WGS sequence"/>
</dbReference>
<name>A0A174DG48_9FIRM</name>
<evidence type="ECO:0008006" key="4">
    <source>
        <dbReference type="Google" id="ProtNLM"/>
    </source>
</evidence>
<dbReference type="GeneID" id="79802781"/>
<evidence type="ECO:0000313" key="3">
    <source>
        <dbReference type="Proteomes" id="UP000095409"/>
    </source>
</evidence>
<feature type="signal peptide" evidence="1">
    <location>
        <begin position="1"/>
        <end position="23"/>
    </location>
</feature>
<protein>
    <recommendedName>
        <fullName evidence="4">DUF5689 domain-containing protein</fullName>
    </recommendedName>
</protein>
<gene>
    <name evidence="2" type="ORF">ERS852394_01771</name>
</gene>
<sequence length="379" mass="40535">MKKILVVCIGSLFLITLSGCSLGDIVDRFSDSEDTQIQDINPGSTRVYMDEIRGTLQYFTGNQLTLLSGSDNYVFDISQATLECSDGMLCGDAVSVIYEGQLDSTDTGAVRVLKVVDDYHDTSEVKEGTTRGQVQNLTANSITIRSKGGKTVTFPITGTEQYYQGGIKAGNWVYLHYKGDFGPASADDPNVLDGSQMKIYSVSDIDPLNVPAPTPTPAPQEGVEIKPENKLRAVIQNIQTNILQVSPENTTNILNLDMSAIPCYFSGGIESGAHVNVIYTGDFNGTTLDGLTILGITGDIPENLSERNTGFTISGEITASTANTITLLTSDGVRITCNTESASNESTGGLLTGSSVKVTFNPADSRQTNIYTALKIEDL</sequence>
<evidence type="ECO:0000256" key="1">
    <source>
        <dbReference type="SAM" id="SignalP"/>
    </source>
</evidence>
<reference evidence="2 3" key="1">
    <citation type="submission" date="2015-09" db="EMBL/GenBank/DDBJ databases">
        <authorList>
            <consortium name="Pathogen Informatics"/>
        </authorList>
    </citation>
    <scope>NUCLEOTIDE SEQUENCE [LARGE SCALE GENOMIC DNA]</scope>
    <source>
        <strain evidence="2 3">2789STDY5608837</strain>
    </source>
</reference>
<proteinExistence type="predicted"/>
<dbReference type="AlphaFoldDB" id="A0A174DG48"/>
<dbReference type="EMBL" id="CYZD01000007">
    <property type="protein sequence ID" value="CUO24602.1"/>
    <property type="molecule type" value="Genomic_DNA"/>
</dbReference>
<dbReference type="PROSITE" id="PS51257">
    <property type="entry name" value="PROKAR_LIPOPROTEIN"/>
    <property type="match status" value="1"/>
</dbReference>
<keyword evidence="1" id="KW-0732">Signal</keyword>
<organism evidence="2 3">
    <name type="scientific">Blautia obeum</name>
    <dbReference type="NCBI Taxonomy" id="40520"/>
    <lineage>
        <taxon>Bacteria</taxon>
        <taxon>Bacillati</taxon>
        <taxon>Bacillota</taxon>
        <taxon>Clostridia</taxon>
        <taxon>Lachnospirales</taxon>
        <taxon>Lachnospiraceae</taxon>
        <taxon>Blautia</taxon>
    </lineage>
</organism>
<dbReference type="RefSeq" id="WP_005425884.1">
    <property type="nucleotide sequence ID" value="NZ_CP176627.1"/>
</dbReference>
<evidence type="ECO:0000313" key="2">
    <source>
        <dbReference type="EMBL" id="CUO24602.1"/>
    </source>
</evidence>